<dbReference type="OrthoDB" id="8685152at2"/>
<dbReference type="RefSeq" id="WP_008739895.1">
    <property type="nucleotide sequence ID" value="NZ_CP004387.1"/>
</dbReference>
<keyword evidence="3" id="KW-1185">Reference proteome</keyword>
<dbReference type="HOGENOM" id="CLU_2168498_0_0_6"/>
<evidence type="ECO:0008006" key="4">
    <source>
        <dbReference type="Google" id="ProtNLM"/>
    </source>
</evidence>
<name>A0A0B4XKM4_9GAMM</name>
<evidence type="ECO:0000256" key="1">
    <source>
        <dbReference type="SAM" id="Phobius"/>
    </source>
</evidence>
<feature type="transmembrane region" description="Helical" evidence="1">
    <location>
        <begin position="38"/>
        <end position="58"/>
    </location>
</feature>
<keyword evidence="1" id="KW-0472">Membrane</keyword>
<gene>
    <name evidence="2" type="ORF">S7S_03330</name>
</gene>
<evidence type="ECO:0000313" key="2">
    <source>
        <dbReference type="EMBL" id="AJD47088.1"/>
    </source>
</evidence>
<dbReference type="Proteomes" id="UP000006764">
    <property type="component" value="Chromosome"/>
</dbReference>
<dbReference type="KEGG" id="apac:S7S_03330"/>
<accession>A0A0B4XKM4</accession>
<sequence>MALISCPECEAKVSDSALKCTGCGFQIRKPKRGFLGKLFKWAFILFNALMAFWLFSYFGSVGEIVSTSDSEAAQAGAAVGATIGTSMIMGFWVFGDIILGLLVLFTKPKS</sequence>
<dbReference type="AlphaFoldDB" id="A0A0B4XKM4"/>
<feature type="transmembrane region" description="Helical" evidence="1">
    <location>
        <begin position="78"/>
        <end position="105"/>
    </location>
</feature>
<protein>
    <recommendedName>
        <fullName evidence="4">Zinc ribbon domain-containing protein</fullName>
    </recommendedName>
</protein>
<proteinExistence type="predicted"/>
<keyword evidence="1" id="KW-0812">Transmembrane</keyword>
<dbReference type="EMBL" id="CP004387">
    <property type="protein sequence ID" value="AJD47088.1"/>
    <property type="molecule type" value="Genomic_DNA"/>
</dbReference>
<organism evidence="2 3">
    <name type="scientific">Isoalcanivorax pacificus W11-5</name>
    <dbReference type="NCBI Taxonomy" id="391936"/>
    <lineage>
        <taxon>Bacteria</taxon>
        <taxon>Pseudomonadati</taxon>
        <taxon>Pseudomonadota</taxon>
        <taxon>Gammaproteobacteria</taxon>
        <taxon>Oceanospirillales</taxon>
        <taxon>Alcanivoracaceae</taxon>
        <taxon>Isoalcanivorax</taxon>
    </lineage>
</organism>
<keyword evidence="1" id="KW-1133">Transmembrane helix</keyword>
<evidence type="ECO:0000313" key="3">
    <source>
        <dbReference type="Proteomes" id="UP000006764"/>
    </source>
</evidence>
<reference evidence="2 3" key="1">
    <citation type="journal article" date="2012" name="J. Bacteriol.">
        <title>Genome sequence of an alkane-degrading bacterium, Alcanivorax pacificus type strain W11-5, isolated from deep sea sediment.</title>
        <authorList>
            <person name="Lai Q."/>
            <person name="Shao Z."/>
        </authorList>
    </citation>
    <scope>NUCLEOTIDE SEQUENCE [LARGE SCALE GENOMIC DNA]</scope>
    <source>
        <strain evidence="2 3">W11-5</strain>
    </source>
</reference>